<dbReference type="EMBL" id="AP022597">
    <property type="protein sequence ID" value="BBY70124.1"/>
    <property type="molecule type" value="Genomic_DNA"/>
</dbReference>
<proteinExistence type="predicted"/>
<keyword evidence="2" id="KW-1185">Reference proteome</keyword>
<gene>
    <name evidence="1" type="ORF">MPRI_23110</name>
</gene>
<protein>
    <submittedName>
        <fullName evidence="1">Uncharacterized protein</fullName>
    </submittedName>
</protein>
<evidence type="ECO:0000313" key="1">
    <source>
        <dbReference type="EMBL" id="BBY70124.1"/>
    </source>
</evidence>
<accession>A0ABN6AR57</accession>
<sequence length="85" mass="9435">MTTQPSYTATYIPTGGGYMIWLLADNKLANVQEWEAKQLVASGKAKWAQIHVRHKQRTPPWGDVAPTTNPHTVDVYIPGSDTLTI</sequence>
<reference evidence="1 2" key="1">
    <citation type="journal article" date="2019" name="Emerg. Microbes Infect.">
        <title>Comprehensive subspecies identification of 175 nontuberculous mycobacteria species based on 7547 genomic profiles.</title>
        <authorList>
            <person name="Matsumoto Y."/>
            <person name="Kinjo T."/>
            <person name="Motooka D."/>
            <person name="Nabeya D."/>
            <person name="Jung N."/>
            <person name="Uechi K."/>
            <person name="Horii T."/>
            <person name="Iida T."/>
            <person name="Fujita J."/>
            <person name="Nakamura S."/>
        </authorList>
    </citation>
    <scope>NUCLEOTIDE SEQUENCE [LARGE SCALE GENOMIC DNA]</scope>
    <source>
        <strain evidence="1 2">JCM 30622</strain>
    </source>
</reference>
<name>A0ABN6AR57_9MYCO</name>
<evidence type="ECO:0000313" key="2">
    <source>
        <dbReference type="Proteomes" id="UP000466578"/>
    </source>
</evidence>
<dbReference type="Proteomes" id="UP000466578">
    <property type="component" value="Chromosome"/>
</dbReference>
<organism evidence="1 2">
    <name type="scientific">Mycobacterium paraintracellulare</name>
    <dbReference type="NCBI Taxonomy" id="1138383"/>
    <lineage>
        <taxon>Bacteria</taxon>
        <taxon>Bacillati</taxon>
        <taxon>Actinomycetota</taxon>
        <taxon>Actinomycetes</taxon>
        <taxon>Mycobacteriales</taxon>
        <taxon>Mycobacteriaceae</taxon>
        <taxon>Mycobacterium</taxon>
        <taxon>Mycobacterium avium complex (MAC)</taxon>
    </lineage>
</organism>